<gene>
    <name evidence="1" type="ORF">CYMTET_18023</name>
</gene>
<proteinExistence type="predicted"/>
<sequence length="469" mass="52371">MSMSMSMSLMDILECAETGFSLDDYNDDSGGYGPPWPIYRLTGLEIKMYHNFQNFRMSRIFDFTVELDIWMEITSKGTWRYVDKKLWYLHEGYDTLEASENFVVREGGGVLIRFVPYGTMGYATFNSLISALTSSVVILGLATAGLASGFKVKVYWPQDDAWYTGTVGDTGSDGLTHIAYEDGDKEDLDMSKERRRLTIPAAGVAGLVQLLQHWQQDDKYEDDDERATLEDIIERYETDGMVGDSEMLLSDDKSLKDEVEQLRRDVKSLRDAFKVEHQTVEKRLESTVEEVKNATDVILKKDGIIKEGEASAEGTSSGHVLVDGMEDGPYLLSLSCPDGSVAYLQEEEKRFLGRGDYGITTMLVAAKQVELHPFPDRGYVLAKRALNAKNEVAWFDAKEQAWLPLKHSGSKMLGGDLLALLAPDDPSIAPEAHFIFRLSAAPLAGREEEDGALPAMFQGISNPFSGWLY</sequence>
<accession>A0AAE0L6P9</accession>
<dbReference type="CDD" id="cd20404">
    <property type="entry name" value="Tudor_Agenet_AtEML-like"/>
    <property type="match status" value="1"/>
</dbReference>
<evidence type="ECO:0000313" key="1">
    <source>
        <dbReference type="EMBL" id="KAK3273755.1"/>
    </source>
</evidence>
<dbReference type="EMBL" id="LGRX02008278">
    <property type="protein sequence ID" value="KAK3273755.1"/>
    <property type="molecule type" value="Genomic_DNA"/>
</dbReference>
<protein>
    <submittedName>
        <fullName evidence="1">Uncharacterized protein</fullName>
    </submittedName>
</protein>
<comment type="caution">
    <text evidence="1">The sequence shown here is derived from an EMBL/GenBank/DDBJ whole genome shotgun (WGS) entry which is preliminary data.</text>
</comment>
<dbReference type="Gene3D" id="2.30.30.140">
    <property type="match status" value="1"/>
</dbReference>
<dbReference type="Proteomes" id="UP001190700">
    <property type="component" value="Unassembled WGS sequence"/>
</dbReference>
<dbReference type="AlphaFoldDB" id="A0AAE0L6P9"/>
<name>A0AAE0L6P9_9CHLO</name>
<evidence type="ECO:0000313" key="2">
    <source>
        <dbReference type="Proteomes" id="UP001190700"/>
    </source>
</evidence>
<organism evidence="1 2">
    <name type="scientific">Cymbomonas tetramitiformis</name>
    <dbReference type="NCBI Taxonomy" id="36881"/>
    <lineage>
        <taxon>Eukaryota</taxon>
        <taxon>Viridiplantae</taxon>
        <taxon>Chlorophyta</taxon>
        <taxon>Pyramimonadophyceae</taxon>
        <taxon>Pyramimonadales</taxon>
        <taxon>Pyramimonadaceae</taxon>
        <taxon>Cymbomonas</taxon>
    </lineage>
</organism>
<keyword evidence="2" id="KW-1185">Reference proteome</keyword>
<reference evidence="1 2" key="1">
    <citation type="journal article" date="2015" name="Genome Biol. Evol.">
        <title>Comparative Genomics of a Bacterivorous Green Alga Reveals Evolutionary Causalities and Consequences of Phago-Mixotrophic Mode of Nutrition.</title>
        <authorList>
            <person name="Burns J.A."/>
            <person name="Paasch A."/>
            <person name="Narechania A."/>
            <person name="Kim E."/>
        </authorList>
    </citation>
    <scope>NUCLEOTIDE SEQUENCE [LARGE SCALE GENOMIC DNA]</scope>
    <source>
        <strain evidence="1 2">PLY_AMNH</strain>
    </source>
</reference>